<proteinExistence type="predicted"/>
<evidence type="ECO:0000313" key="1">
    <source>
        <dbReference type="EMBL" id="EDM17837.1"/>
    </source>
</evidence>
<evidence type="ECO:0000313" key="2">
    <source>
        <dbReference type="Proteomes" id="UP000234681"/>
    </source>
</evidence>
<protein>
    <submittedName>
        <fullName evidence="1">RGD1565926 (Predicted), isoform CRA_b</fullName>
    </submittedName>
</protein>
<sequence>MSPKEAPATHGWAGCQGWQKEMCAGNKRGAVCLQIFPTTSWGTEKEILRTSKD</sequence>
<name>A6I847_RAT</name>
<reference evidence="1" key="1">
    <citation type="journal article" date="2005" name="Genome Res.">
        <title>Gene and alternative splicing annotation with AIR.</title>
        <authorList>
            <person name="Florea L."/>
            <person name="Di Francesco V."/>
            <person name="Miller J."/>
            <person name="Turner R."/>
            <person name="Yao A."/>
            <person name="Harris M."/>
            <person name="Walenz B."/>
            <person name="Mobarry C."/>
            <person name="Merkulov G.V."/>
            <person name="Charlab R."/>
            <person name="Dew I."/>
            <person name="Deng Z."/>
            <person name="Istrail S."/>
            <person name="Li P."/>
            <person name="Sutton G."/>
        </authorList>
    </citation>
    <scope>NUCLEOTIDE SEQUENCE</scope>
    <source>
        <strain evidence="1">BN</strain>
    </source>
</reference>
<dbReference type="EMBL" id="CH473956">
    <property type="protein sequence ID" value="EDM17836.1"/>
    <property type="molecule type" value="Genomic_DNA"/>
</dbReference>
<reference evidence="1 2" key="2">
    <citation type="submission" date="2005-09" db="EMBL/GenBank/DDBJ databases">
        <authorList>
            <person name="Mural R.J."/>
            <person name="Li P.W."/>
            <person name="Adams M.D."/>
            <person name="Amanatides P.G."/>
            <person name="Baden-Tillson H."/>
            <person name="Barnstead M."/>
            <person name="Chin S.H."/>
            <person name="Dew I."/>
            <person name="Evans C.A."/>
            <person name="Ferriera S."/>
            <person name="Flanigan M."/>
            <person name="Fosler C."/>
            <person name="Glodek A."/>
            <person name="Gu Z."/>
            <person name="Holt R.A."/>
            <person name="Jennings D."/>
            <person name="Kraft C.L."/>
            <person name="Lu F."/>
            <person name="Nguyen T."/>
            <person name="Nusskern D.R."/>
            <person name="Pfannkoch C.M."/>
            <person name="Sitter C."/>
            <person name="Sutton G.G."/>
            <person name="Venter J.C."/>
            <person name="Wang Z."/>
            <person name="Woodage T."/>
            <person name="Zheng X.H."/>
            <person name="Zhong F."/>
        </authorList>
    </citation>
    <scope>NUCLEOTIDE SEQUENCE [LARGE SCALE GENOMIC DNA]</scope>
    <source>
        <strain evidence="1">BN</strain>
        <strain evidence="2">BN, Sprague-Dawley</strain>
    </source>
</reference>
<accession>A6I847</accession>
<dbReference type="AlphaFoldDB" id="A6I847"/>
<organism evidence="1 2">
    <name type="scientific">Rattus norvegicus</name>
    <name type="common">Rat</name>
    <dbReference type="NCBI Taxonomy" id="10116"/>
    <lineage>
        <taxon>Eukaryota</taxon>
        <taxon>Metazoa</taxon>
        <taxon>Chordata</taxon>
        <taxon>Craniata</taxon>
        <taxon>Vertebrata</taxon>
        <taxon>Euteleostomi</taxon>
        <taxon>Mammalia</taxon>
        <taxon>Eutheria</taxon>
        <taxon>Euarchontoglires</taxon>
        <taxon>Glires</taxon>
        <taxon>Rodentia</taxon>
        <taxon>Myomorpha</taxon>
        <taxon>Muroidea</taxon>
        <taxon>Muridae</taxon>
        <taxon>Murinae</taxon>
        <taxon>Rattus</taxon>
    </lineage>
</organism>
<dbReference type="Proteomes" id="UP000234681">
    <property type="component" value="Chromosome 1"/>
</dbReference>
<dbReference type="EMBL" id="CH473956">
    <property type="protein sequence ID" value="EDM17837.1"/>
    <property type="molecule type" value="Genomic_DNA"/>
</dbReference>
<gene>
    <name evidence="1" type="primary">RGD1565926_predicted</name>
    <name evidence="1" type="ORF">rCG_40183</name>
</gene>